<dbReference type="PROSITE" id="PS50932">
    <property type="entry name" value="HTH_LACI_2"/>
    <property type="match status" value="1"/>
</dbReference>
<dbReference type="InterPro" id="IPR010982">
    <property type="entry name" value="Lambda_DNA-bd_dom_sf"/>
</dbReference>
<evidence type="ECO:0000256" key="1">
    <source>
        <dbReference type="ARBA" id="ARBA00023015"/>
    </source>
</evidence>
<evidence type="ECO:0000256" key="3">
    <source>
        <dbReference type="ARBA" id="ARBA00023163"/>
    </source>
</evidence>
<dbReference type="STRING" id="1416806.CAL12_00600"/>
<evidence type="ECO:0000256" key="2">
    <source>
        <dbReference type="ARBA" id="ARBA00023125"/>
    </source>
</evidence>
<evidence type="ECO:0000259" key="4">
    <source>
        <dbReference type="PROSITE" id="PS50932"/>
    </source>
</evidence>
<dbReference type="Gene3D" id="1.10.260.40">
    <property type="entry name" value="lambda repressor-like DNA-binding domains"/>
    <property type="match status" value="1"/>
</dbReference>
<reference evidence="5 6" key="1">
    <citation type="submission" date="2017-05" db="EMBL/GenBank/DDBJ databases">
        <title>Complete and WGS of Bordetella genogroups.</title>
        <authorList>
            <person name="Spilker T."/>
            <person name="LiPuma J."/>
        </authorList>
    </citation>
    <scope>NUCLEOTIDE SEQUENCE [LARGE SCALE GENOMIC DNA]</scope>
    <source>
        <strain evidence="5 6">AU19157</strain>
    </source>
</reference>
<dbReference type="Pfam" id="PF00356">
    <property type="entry name" value="LacI"/>
    <property type="match status" value="1"/>
</dbReference>
<dbReference type="EMBL" id="CP021108">
    <property type="protein sequence ID" value="ARP79468.1"/>
    <property type="molecule type" value="Genomic_DNA"/>
</dbReference>
<name>A0A1W6YEJ3_9BORD</name>
<keyword evidence="3" id="KW-0804">Transcription</keyword>
<dbReference type="Proteomes" id="UP000194151">
    <property type="component" value="Chromosome"/>
</dbReference>
<dbReference type="InterPro" id="IPR028082">
    <property type="entry name" value="Peripla_BP_I"/>
</dbReference>
<sequence length="343" mass="36920">MASKPLHRPSILDIARDAGVSPATVSRAFNRPELLRPDTLRRIEAVARQFGFRPNRVGSSLRSGSTRTIGMALPTLCNPVFAECFEGAEAWAHDNGYSIMVTTTGYDAAREAAAVRSLLDHQVEGVLLTVTNAARSGILRELAEDGLPYVLAYNESPSHPCVSVDNMAAARDMVRWLADTGHRRIALVTGPLSASDRARRRLQGARACARELRLPQPVHLCMPLHTAADADLLLEALQARPAPTALFCSNDLLAASVIAELRGLGLRVPEDLSVCGFDGMHFAALMVPPLTTVEQPSRDIGAHACAQLLARLRGESAASLRLPHRLITGRTVAAASSRPQIKE</sequence>
<feature type="domain" description="HTH lacI-type" evidence="4">
    <location>
        <begin position="9"/>
        <end position="63"/>
    </location>
</feature>
<dbReference type="Pfam" id="PF13377">
    <property type="entry name" value="Peripla_BP_3"/>
    <property type="match status" value="1"/>
</dbReference>
<evidence type="ECO:0000313" key="6">
    <source>
        <dbReference type="Proteomes" id="UP000194151"/>
    </source>
</evidence>
<dbReference type="Gene3D" id="3.40.50.2300">
    <property type="match status" value="2"/>
</dbReference>
<dbReference type="KEGG" id="bgv:CAL12_00600"/>
<keyword evidence="2" id="KW-0238">DNA-binding</keyword>
<evidence type="ECO:0000313" key="5">
    <source>
        <dbReference type="EMBL" id="ARP79468.1"/>
    </source>
</evidence>
<dbReference type="CDD" id="cd01392">
    <property type="entry name" value="HTH_LacI"/>
    <property type="match status" value="1"/>
</dbReference>
<dbReference type="InterPro" id="IPR000843">
    <property type="entry name" value="HTH_LacI"/>
</dbReference>
<dbReference type="InterPro" id="IPR046335">
    <property type="entry name" value="LacI/GalR-like_sensor"/>
</dbReference>
<dbReference type="AlphaFoldDB" id="A0A1W6YEJ3"/>
<dbReference type="RefSeq" id="WP_086062704.1">
    <property type="nucleotide sequence ID" value="NZ_CP021108.1"/>
</dbReference>
<dbReference type="SUPFAM" id="SSF47413">
    <property type="entry name" value="lambda repressor-like DNA-binding domains"/>
    <property type="match status" value="1"/>
</dbReference>
<organism evidence="5 6">
    <name type="scientific">Bordetella genomosp. 8</name>
    <dbReference type="NCBI Taxonomy" id="1416806"/>
    <lineage>
        <taxon>Bacteria</taxon>
        <taxon>Pseudomonadati</taxon>
        <taxon>Pseudomonadota</taxon>
        <taxon>Betaproteobacteria</taxon>
        <taxon>Burkholderiales</taxon>
        <taxon>Alcaligenaceae</taxon>
        <taxon>Bordetella</taxon>
    </lineage>
</organism>
<dbReference type="SUPFAM" id="SSF53822">
    <property type="entry name" value="Periplasmic binding protein-like I"/>
    <property type="match status" value="1"/>
</dbReference>
<keyword evidence="6" id="KW-1185">Reference proteome</keyword>
<dbReference type="PANTHER" id="PTHR30146:SF109">
    <property type="entry name" value="HTH-TYPE TRANSCRIPTIONAL REGULATOR GALS"/>
    <property type="match status" value="1"/>
</dbReference>
<dbReference type="SMART" id="SM00354">
    <property type="entry name" value="HTH_LACI"/>
    <property type="match status" value="1"/>
</dbReference>
<protein>
    <submittedName>
        <fullName evidence="5">LacI family transcriptional regulator</fullName>
    </submittedName>
</protein>
<dbReference type="GO" id="GO:0003700">
    <property type="term" value="F:DNA-binding transcription factor activity"/>
    <property type="evidence" value="ECO:0007669"/>
    <property type="project" value="TreeGrafter"/>
</dbReference>
<keyword evidence="1" id="KW-0805">Transcription regulation</keyword>
<dbReference type="PANTHER" id="PTHR30146">
    <property type="entry name" value="LACI-RELATED TRANSCRIPTIONAL REPRESSOR"/>
    <property type="match status" value="1"/>
</dbReference>
<accession>A0A1W6YEJ3</accession>
<dbReference type="OrthoDB" id="8770688at2"/>
<proteinExistence type="predicted"/>
<dbReference type="GO" id="GO:0000976">
    <property type="term" value="F:transcription cis-regulatory region binding"/>
    <property type="evidence" value="ECO:0007669"/>
    <property type="project" value="TreeGrafter"/>
</dbReference>
<gene>
    <name evidence="5" type="ORF">CAL12_00600</name>
</gene>